<proteinExistence type="predicted"/>
<dbReference type="CDD" id="cd00093">
    <property type="entry name" value="HTH_XRE"/>
    <property type="match status" value="1"/>
</dbReference>
<evidence type="ECO:0000259" key="1">
    <source>
        <dbReference type="PROSITE" id="PS50943"/>
    </source>
</evidence>
<evidence type="ECO:0000313" key="2">
    <source>
        <dbReference type="EMBL" id="TSD53585.1"/>
    </source>
</evidence>
<accession>A0A554RHJ9</accession>
<sequence>MVSASIDYWSAFSEQLGSRLVKARAEVGYSQEDVAKEIGVTTARYRTLEEGVWTEATRGLRLDTIVLLCRFLGIAPGDIIPGL</sequence>
<dbReference type="OrthoDB" id="5074395at2"/>
<dbReference type="Gene3D" id="1.10.260.40">
    <property type="entry name" value="lambda repressor-like DNA-binding domains"/>
    <property type="match status" value="1"/>
</dbReference>
<dbReference type="Pfam" id="PF01381">
    <property type="entry name" value="HTH_3"/>
    <property type="match status" value="1"/>
</dbReference>
<protein>
    <submittedName>
        <fullName evidence="2">Helix-turn-helix transcriptional regulator</fullName>
    </submittedName>
</protein>
<keyword evidence="3" id="KW-1185">Reference proteome</keyword>
<dbReference type="SUPFAM" id="SSF47413">
    <property type="entry name" value="lambda repressor-like DNA-binding domains"/>
    <property type="match status" value="1"/>
</dbReference>
<comment type="caution">
    <text evidence="2">The sequence shown here is derived from an EMBL/GenBank/DDBJ whole genome shotgun (WGS) entry which is preliminary data.</text>
</comment>
<dbReference type="InterPro" id="IPR001387">
    <property type="entry name" value="Cro/C1-type_HTH"/>
</dbReference>
<dbReference type="PROSITE" id="PS50943">
    <property type="entry name" value="HTH_CROC1"/>
    <property type="match status" value="1"/>
</dbReference>
<name>A0A554RHJ9_9ACTN</name>
<dbReference type="Proteomes" id="UP000316988">
    <property type="component" value="Unassembled WGS sequence"/>
</dbReference>
<gene>
    <name evidence="2" type="ORF">FNM00_18135</name>
</gene>
<dbReference type="InterPro" id="IPR010982">
    <property type="entry name" value="Lambda_DNA-bd_dom_sf"/>
</dbReference>
<reference evidence="2 3" key="1">
    <citation type="submission" date="2019-07" db="EMBL/GenBank/DDBJ databases">
        <authorList>
            <person name="Zhao L.H."/>
        </authorList>
    </citation>
    <scope>NUCLEOTIDE SEQUENCE [LARGE SCALE GENOMIC DNA]</scope>
    <source>
        <strain evidence="2 3">Co35</strain>
    </source>
</reference>
<dbReference type="SMART" id="SM00530">
    <property type="entry name" value="HTH_XRE"/>
    <property type="match status" value="1"/>
</dbReference>
<dbReference type="GO" id="GO:0003677">
    <property type="term" value="F:DNA binding"/>
    <property type="evidence" value="ECO:0007669"/>
    <property type="project" value="InterPro"/>
</dbReference>
<dbReference type="AlphaFoldDB" id="A0A554RHJ9"/>
<feature type="domain" description="HTH cro/C1-type" evidence="1">
    <location>
        <begin position="20"/>
        <end position="79"/>
    </location>
</feature>
<organism evidence="2 3">
    <name type="scientific">Aeromicrobium piscarium</name>
    <dbReference type="NCBI Taxonomy" id="2590901"/>
    <lineage>
        <taxon>Bacteria</taxon>
        <taxon>Bacillati</taxon>
        <taxon>Actinomycetota</taxon>
        <taxon>Actinomycetes</taxon>
        <taxon>Propionibacteriales</taxon>
        <taxon>Nocardioidaceae</taxon>
        <taxon>Aeromicrobium</taxon>
    </lineage>
</organism>
<dbReference type="EMBL" id="VLNT01000031">
    <property type="protein sequence ID" value="TSD53585.1"/>
    <property type="molecule type" value="Genomic_DNA"/>
</dbReference>
<dbReference type="RefSeq" id="WP_143914944.1">
    <property type="nucleotide sequence ID" value="NZ_VLNT01000031.1"/>
</dbReference>
<evidence type="ECO:0000313" key="3">
    <source>
        <dbReference type="Proteomes" id="UP000316988"/>
    </source>
</evidence>